<keyword evidence="2" id="KW-0012">Acyltransferase</keyword>
<reference evidence="2 3" key="1">
    <citation type="journal article" date="2022" name="bioRxiv">
        <title>Genomics of Preaxostyla Flagellates Illuminates Evolutionary Transitions and the Path Towards Mitochondrial Loss.</title>
        <authorList>
            <person name="Novak L.V.F."/>
            <person name="Treitli S.C."/>
            <person name="Pyrih J."/>
            <person name="Halakuc P."/>
            <person name="Pipaliya S.V."/>
            <person name="Vacek V."/>
            <person name="Brzon O."/>
            <person name="Soukal P."/>
            <person name="Eme L."/>
            <person name="Dacks J.B."/>
            <person name="Karnkowska A."/>
            <person name="Elias M."/>
            <person name="Hampl V."/>
        </authorList>
    </citation>
    <scope>NUCLEOTIDE SEQUENCE [LARGE SCALE GENOMIC DNA]</scope>
    <source>
        <strain evidence="2">NAU3</strain>
        <tissue evidence="2">Gut</tissue>
    </source>
</reference>
<feature type="compositionally biased region" description="Low complexity" evidence="1">
    <location>
        <begin position="684"/>
        <end position="707"/>
    </location>
</feature>
<sequence length="1016" mass="112960">MSSEDVILKPNPAHHSVLLIGGLGGSILYARNKATNQTELVWPKLINTNSVMMKNLSGYVDPVTFEYKPMDPNIEIFAPDDNYGLFAIDYLVPDLPISSRYRSYYHSFIRFFKYHGYVPGESLFGYPYDWRQTYDLERLQTGLINRIEEAFHACGDKKIDIITHSQGGLLVRTMIQLHPDILSKYVRRWIALACPFNGATRTLCAMLFGYNFGLPTFVFSPTIMKTLQTQMSLAFWFIPPRSFPASPKLCVKYRNKEEFTWYSFHTDRNGHCYDYDSVPLEGTGRAEKAKSESAENEETTKDIRDIRPNDTRFIGGTPQHAEQCACGESHFTSADHHKSTRFSPSFAATRSNPEMVNMESQPSSTEAVFSISTKKYMLTGFEYLSHASFTPSPLHSTFVKGCPLPTHVQSNYRRKKEVETGEKANPLNTILQNTLRWGGQPHFHSFEEVGVLPYLGEEEVFAQLKEGVGELEDGDGMITSEIETQKSALNLAFKRMVDILEGGEEGGLGEAVDPRVVGEREGRIEGEIEAKEKEGNLVEERESPDEEKLKKKGWTLRKTLEGLIAKFGEAKENSQKSKDAKNEMKRASLSPSTSPTPHTHPASLSTHSQHATPTSLSSQSPVASNQPVPNNTNSAQDVHKTPSPTTAESDSEQPLNPESIQLVLLSDKLPQPTAFQTPSPLSVPPTAAKSAPPAPTSPSSSPIPLATNPTPKTDPLSSFVTWLTTPRATTPFDDYFGMIDSKEVVSSRVDKIVDTRILRPSFEQNNLYELIQRLNDNKPWQNPTPAQIEAHVNAIRELPVVFPPQDEFEFINIFGTGNATTWHLLVLDNERSKNNNDAIATELDLNKEAAKANAVWAVVDGDCSVPVVSAANDGMRASARFEVRNCTHMGLVFDHRVLNLVAALIGLPLPFATTVSREGDLVEVKQKEGPFVEGKEENTGPQIKTFSMQLGKDLRGLGKQEEEMAGIEGLGRQTPVAGLELNEEWVIGEGERGSPDRTQTQAEVFYSHIGRRESFS</sequence>
<feature type="region of interest" description="Disordered" evidence="1">
    <location>
        <begin position="671"/>
        <end position="716"/>
    </location>
</feature>
<gene>
    <name evidence="2" type="ORF">BLNAU_20698</name>
</gene>
<feature type="compositionally biased region" description="Low complexity" evidence="1">
    <location>
        <begin position="587"/>
        <end position="608"/>
    </location>
</feature>
<evidence type="ECO:0000256" key="1">
    <source>
        <dbReference type="SAM" id="MobiDB-lite"/>
    </source>
</evidence>
<feature type="region of interest" description="Disordered" evidence="1">
    <location>
        <begin position="567"/>
        <end position="655"/>
    </location>
</feature>
<evidence type="ECO:0000313" key="2">
    <source>
        <dbReference type="EMBL" id="KAK2944396.1"/>
    </source>
</evidence>
<dbReference type="PANTHER" id="PTHR11440">
    <property type="entry name" value="LECITHIN-CHOLESTEROL ACYLTRANSFERASE-RELATED"/>
    <property type="match status" value="1"/>
</dbReference>
<dbReference type="Proteomes" id="UP001281761">
    <property type="component" value="Unassembled WGS sequence"/>
</dbReference>
<dbReference type="EMBL" id="JARBJD010000301">
    <property type="protein sequence ID" value="KAK2944396.1"/>
    <property type="molecule type" value="Genomic_DNA"/>
</dbReference>
<evidence type="ECO:0000313" key="3">
    <source>
        <dbReference type="Proteomes" id="UP001281761"/>
    </source>
</evidence>
<feature type="compositionally biased region" description="Basic and acidic residues" evidence="1">
    <location>
        <begin position="568"/>
        <end position="586"/>
    </location>
</feature>
<dbReference type="SUPFAM" id="SSF53474">
    <property type="entry name" value="alpha/beta-Hydrolases"/>
    <property type="match status" value="1"/>
</dbReference>
<dbReference type="InterPro" id="IPR003386">
    <property type="entry name" value="LACT/PDAT_acylTrfase"/>
</dbReference>
<feature type="compositionally biased region" description="Basic and acidic residues" evidence="1">
    <location>
        <begin position="523"/>
        <end position="549"/>
    </location>
</feature>
<dbReference type="Gene3D" id="3.40.50.1820">
    <property type="entry name" value="alpha/beta hydrolase"/>
    <property type="match status" value="1"/>
</dbReference>
<proteinExistence type="predicted"/>
<dbReference type="Pfam" id="PF02450">
    <property type="entry name" value="LCAT"/>
    <property type="match status" value="1"/>
</dbReference>
<comment type="caution">
    <text evidence="2">The sequence shown here is derived from an EMBL/GenBank/DDBJ whole genome shotgun (WGS) entry which is preliminary data.</text>
</comment>
<keyword evidence="2" id="KW-0808">Transferase</keyword>
<dbReference type="InterPro" id="IPR029058">
    <property type="entry name" value="AB_hydrolase_fold"/>
</dbReference>
<name>A0ABQ9X198_9EUKA</name>
<protein>
    <submittedName>
        <fullName evidence="2">Lecithin:cholesterol/phospholipid:diacylglycerol acyltransferase</fullName>
    </submittedName>
</protein>
<keyword evidence="3" id="KW-1185">Reference proteome</keyword>
<accession>A0ABQ9X198</accession>
<feature type="compositionally biased region" description="Polar residues" evidence="1">
    <location>
        <begin position="609"/>
        <end position="655"/>
    </location>
</feature>
<organism evidence="2 3">
    <name type="scientific">Blattamonas nauphoetae</name>
    <dbReference type="NCBI Taxonomy" id="2049346"/>
    <lineage>
        <taxon>Eukaryota</taxon>
        <taxon>Metamonada</taxon>
        <taxon>Preaxostyla</taxon>
        <taxon>Oxymonadida</taxon>
        <taxon>Blattamonas</taxon>
    </lineage>
</organism>
<feature type="region of interest" description="Disordered" evidence="1">
    <location>
        <begin position="523"/>
        <end position="550"/>
    </location>
</feature>
<dbReference type="GO" id="GO:0016746">
    <property type="term" value="F:acyltransferase activity"/>
    <property type="evidence" value="ECO:0007669"/>
    <property type="project" value="UniProtKB-KW"/>
</dbReference>